<accession>A0ABR5F3A2</accession>
<evidence type="ECO:0000256" key="6">
    <source>
        <dbReference type="SAM" id="Phobius"/>
    </source>
</evidence>
<keyword evidence="5 6" id="KW-0472">Membrane</keyword>
<evidence type="ECO:0000256" key="1">
    <source>
        <dbReference type="ARBA" id="ARBA00004651"/>
    </source>
</evidence>
<sequence length="136" mass="14728">MWSARAWWCRPRNGRRPGDVGLVGQDPDVRFSLANERTFLAWIRTSLALLAGGVAVVQVVPEFSVSGARHVLGVPLIVLGTTVAATSYRRWVIVERAMRERRSLPVSGLPRLLAAGVALVSATALIFVLVASRGAR</sequence>
<evidence type="ECO:0000256" key="3">
    <source>
        <dbReference type="ARBA" id="ARBA00022692"/>
    </source>
</evidence>
<feature type="transmembrane region" description="Helical" evidence="6">
    <location>
        <begin position="72"/>
        <end position="91"/>
    </location>
</feature>
<keyword evidence="4 6" id="KW-1133">Transmembrane helix</keyword>
<name>A0ABR5F3A2_9ACTN</name>
<evidence type="ECO:0000259" key="7">
    <source>
        <dbReference type="Pfam" id="PF02656"/>
    </source>
</evidence>
<evidence type="ECO:0000256" key="5">
    <source>
        <dbReference type="ARBA" id="ARBA00023136"/>
    </source>
</evidence>
<comment type="subcellular location">
    <subcellularLocation>
        <location evidence="1">Cell membrane</location>
        <topology evidence="1">Multi-pass membrane protein</topology>
    </subcellularLocation>
</comment>
<dbReference type="InterPro" id="IPR052053">
    <property type="entry name" value="IM_YidH-like"/>
</dbReference>
<dbReference type="Proteomes" id="UP000035425">
    <property type="component" value="Unassembled WGS sequence"/>
</dbReference>
<comment type="caution">
    <text evidence="8">The sequence shown here is derived from an EMBL/GenBank/DDBJ whole genome shotgun (WGS) entry which is preliminary data.</text>
</comment>
<evidence type="ECO:0000313" key="8">
    <source>
        <dbReference type="EMBL" id="KLL11135.1"/>
    </source>
</evidence>
<dbReference type="InterPro" id="IPR003807">
    <property type="entry name" value="DUF202"/>
</dbReference>
<dbReference type="PANTHER" id="PTHR34187:SF2">
    <property type="entry name" value="DUF202 DOMAIN-CONTAINING PROTEIN"/>
    <property type="match status" value="1"/>
</dbReference>
<keyword evidence="3 6" id="KW-0812">Transmembrane</keyword>
<keyword evidence="9" id="KW-1185">Reference proteome</keyword>
<reference evidence="8 9" key="1">
    <citation type="submission" date="2014-12" db="EMBL/GenBank/DDBJ databases">
        <title>Frankia sp. BMG5.1 draft genome.</title>
        <authorList>
            <person name="Gtari M."/>
            <person name="Ghodhbane-Gtari F."/>
            <person name="Nouioui I."/>
            <person name="Ktari A."/>
            <person name="Hezbri K."/>
            <person name="Mimouni W."/>
            <person name="Sbissi I."/>
            <person name="Ayari A."/>
            <person name="Yamanaka T."/>
            <person name="Normand P."/>
            <person name="Tisa L.S."/>
            <person name="Boudabous A."/>
        </authorList>
    </citation>
    <scope>NUCLEOTIDE SEQUENCE [LARGE SCALE GENOMIC DNA]</scope>
    <source>
        <strain evidence="8 9">BMG5.1</strain>
    </source>
</reference>
<dbReference type="EMBL" id="JWIO01000019">
    <property type="protein sequence ID" value="KLL11135.1"/>
    <property type="molecule type" value="Genomic_DNA"/>
</dbReference>
<dbReference type="PANTHER" id="PTHR34187">
    <property type="entry name" value="FGR18P"/>
    <property type="match status" value="1"/>
</dbReference>
<evidence type="ECO:0000256" key="2">
    <source>
        <dbReference type="ARBA" id="ARBA00022475"/>
    </source>
</evidence>
<feature type="transmembrane region" description="Helical" evidence="6">
    <location>
        <begin position="112"/>
        <end position="131"/>
    </location>
</feature>
<feature type="transmembrane region" description="Helical" evidence="6">
    <location>
        <begin position="39"/>
        <end position="60"/>
    </location>
</feature>
<gene>
    <name evidence="8" type="ORF">FrCorBMG51_13560</name>
</gene>
<proteinExistence type="predicted"/>
<organism evidence="8 9">
    <name type="scientific">Protofrankia coriariae</name>
    <dbReference type="NCBI Taxonomy" id="1562887"/>
    <lineage>
        <taxon>Bacteria</taxon>
        <taxon>Bacillati</taxon>
        <taxon>Actinomycetota</taxon>
        <taxon>Actinomycetes</taxon>
        <taxon>Frankiales</taxon>
        <taxon>Frankiaceae</taxon>
        <taxon>Protofrankia</taxon>
    </lineage>
</organism>
<evidence type="ECO:0000256" key="4">
    <source>
        <dbReference type="ARBA" id="ARBA00022989"/>
    </source>
</evidence>
<feature type="domain" description="DUF202" evidence="7">
    <location>
        <begin position="30"/>
        <end position="97"/>
    </location>
</feature>
<dbReference type="RefSeq" id="WP_047223419.1">
    <property type="nucleotide sequence ID" value="NZ_JWIO01000019.1"/>
</dbReference>
<keyword evidence="2" id="KW-1003">Cell membrane</keyword>
<evidence type="ECO:0000313" key="9">
    <source>
        <dbReference type="Proteomes" id="UP000035425"/>
    </source>
</evidence>
<dbReference type="Pfam" id="PF02656">
    <property type="entry name" value="DUF202"/>
    <property type="match status" value="1"/>
</dbReference>
<protein>
    <recommendedName>
        <fullName evidence="7">DUF202 domain-containing protein</fullName>
    </recommendedName>
</protein>